<dbReference type="InParanoid" id="A0A0C3D3Z2"/>
<evidence type="ECO:0000313" key="1">
    <source>
        <dbReference type="EMBL" id="KIM51099.1"/>
    </source>
</evidence>
<evidence type="ECO:0000313" key="2">
    <source>
        <dbReference type="Proteomes" id="UP000053989"/>
    </source>
</evidence>
<dbReference type="EMBL" id="KN822286">
    <property type="protein sequence ID" value="KIM51099.1"/>
    <property type="molecule type" value="Genomic_DNA"/>
</dbReference>
<reference evidence="1 2" key="1">
    <citation type="submission" date="2014-04" db="EMBL/GenBank/DDBJ databases">
        <authorList>
            <consortium name="DOE Joint Genome Institute"/>
            <person name="Kuo A."/>
            <person name="Kohler A."/>
            <person name="Nagy L.G."/>
            <person name="Floudas D."/>
            <person name="Copeland A."/>
            <person name="Barry K.W."/>
            <person name="Cichocki N."/>
            <person name="Veneault-Fourrey C."/>
            <person name="LaButti K."/>
            <person name="Lindquist E.A."/>
            <person name="Lipzen A."/>
            <person name="Lundell T."/>
            <person name="Morin E."/>
            <person name="Murat C."/>
            <person name="Sun H."/>
            <person name="Tunlid A."/>
            <person name="Henrissat B."/>
            <person name="Grigoriev I.V."/>
            <person name="Hibbett D.S."/>
            <person name="Martin F."/>
            <person name="Nordberg H.P."/>
            <person name="Cantor M.N."/>
            <person name="Hua S.X."/>
        </authorList>
    </citation>
    <scope>NUCLEOTIDE SEQUENCE [LARGE SCALE GENOMIC DNA]</scope>
    <source>
        <strain evidence="1 2">Foug A</strain>
    </source>
</reference>
<accession>A0A0C3D3Z2</accession>
<protein>
    <submittedName>
        <fullName evidence="1">Uncharacterized protein</fullName>
    </submittedName>
</protein>
<keyword evidence="2" id="KW-1185">Reference proteome</keyword>
<reference evidence="2" key="2">
    <citation type="submission" date="2015-01" db="EMBL/GenBank/DDBJ databases">
        <title>Evolutionary Origins and Diversification of the Mycorrhizal Mutualists.</title>
        <authorList>
            <consortium name="DOE Joint Genome Institute"/>
            <consortium name="Mycorrhizal Genomics Consortium"/>
            <person name="Kohler A."/>
            <person name="Kuo A."/>
            <person name="Nagy L.G."/>
            <person name="Floudas D."/>
            <person name="Copeland A."/>
            <person name="Barry K.W."/>
            <person name="Cichocki N."/>
            <person name="Veneault-Fourrey C."/>
            <person name="LaButti K."/>
            <person name="Lindquist E.A."/>
            <person name="Lipzen A."/>
            <person name="Lundell T."/>
            <person name="Morin E."/>
            <person name="Murat C."/>
            <person name="Riley R."/>
            <person name="Ohm R."/>
            <person name="Sun H."/>
            <person name="Tunlid A."/>
            <person name="Henrissat B."/>
            <person name="Grigoriev I.V."/>
            <person name="Hibbett D.S."/>
            <person name="Martin F."/>
        </authorList>
    </citation>
    <scope>NUCLEOTIDE SEQUENCE [LARGE SCALE GENOMIC DNA]</scope>
    <source>
        <strain evidence="2">Foug A</strain>
    </source>
</reference>
<dbReference type="HOGENOM" id="CLU_1422191_0_0_1"/>
<dbReference type="AlphaFoldDB" id="A0A0C3D3Z2"/>
<sequence>MRCLQLRHVHLRYQDTPHCNSTFEFDDSTIVENGFTCSSSIGNVPTLTSTVKCYSESQGNRLVVGFGHWCGQNWLHVVGEKPDTISWSTYDLMLGRAPEHAQTIKEARSGAASCRVCIMETPLPRSTWILQTSCVMCKSSRTCGVNLLEVFRNPRFGIVNGQASMLMYVDLLLCTHTTVSLVTVYTGNRRS</sequence>
<gene>
    <name evidence="1" type="ORF">SCLCIDRAFT_684010</name>
</gene>
<name>A0A0C3D3Z2_9AGAM</name>
<organism evidence="1 2">
    <name type="scientific">Scleroderma citrinum Foug A</name>
    <dbReference type="NCBI Taxonomy" id="1036808"/>
    <lineage>
        <taxon>Eukaryota</taxon>
        <taxon>Fungi</taxon>
        <taxon>Dikarya</taxon>
        <taxon>Basidiomycota</taxon>
        <taxon>Agaricomycotina</taxon>
        <taxon>Agaricomycetes</taxon>
        <taxon>Agaricomycetidae</taxon>
        <taxon>Boletales</taxon>
        <taxon>Sclerodermatineae</taxon>
        <taxon>Sclerodermataceae</taxon>
        <taxon>Scleroderma</taxon>
    </lineage>
</organism>
<proteinExistence type="predicted"/>
<dbReference type="Proteomes" id="UP000053989">
    <property type="component" value="Unassembled WGS sequence"/>
</dbReference>